<sequence length="111" mass="12641">MKKIRAVFYKTTGGIEPVREFLKEHSAPDKRIVGADIATVEFGWPIGMPTCKPLGEGLWEVRSNISDGRIVRIIFCIINGQMILLHGFIKKDRKTPKVDLDLAKHRKKELQ</sequence>
<keyword evidence="1" id="KW-0812">Transmembrane</keyword>
<dbReference type="RefSeq" id="WP_114090486.1">
    <property type="nucleotide sequence ID" value="NZ_JPWH01000032.1"/>
</dbReference>
<dbReference type="OrthoDB" id="3233388at2"/>
<feature type="transmembrane region" description="Helical" evidence="1">
    <location>
        <begin position="70"/>
        <end position="89"/>
    </location>
</feature>
<evidence type="ECO:0000313" key="2">
    <source>
        <dbReference type="EMBL" id="RCK41926.1"/>
    </source>
</evidence>
<dbReference type="InterPro" id="IPR009241">
    <property type="entry name" value="HigB-like"/>
</dbReference>
<evidence type="ECO:0000313" key="3">
    <source>
        <dbReference type="Proteomes" id="UP000252517"/>
    </source>
</evidence>
<keyword evidence="1" id="KW-1133">Transmembrane helix</keyword>
<protein>
    <recommendedName>
        <fullName evidence="4">Type II toxin-antitoxin system RelE/ParE family toxin</fullName>
    </recommendedName>
</protein>
<dbReference type="AlphaFoldDB" id="A0A367WKE1"/>
<reference evidence="2 3" key="1">
    <citation type="submission" date="2014-07" db="EMBL/GenBank/DDBJ databases">
        <title>Draft genome sequence of Thalassospira profundimaris S25-3-2.</title>
        <authorList>
            <person name="Lai Q."/>
            <person name="Shao Z."/>
        </authorList>
    </citation>
    <scope>NUCLEOTIDE SEQUENCE [LARGE SCALE GENOMIC DNA]</scope>
    <source>
        <strain evidence="2 3">S25-3-2</strain>
    </source>
</reference>
<gene>
    <name evidence="2" type="ORF">TH25_23300</name>
</gene>
<accession>A0A367WKE1</accession>
<evidence type="ECO:0008006" key="4">
    <source>
        <dbReference type="Google" id="ProtNLM"/>
    </source>
</evidence>
<dbReference type="Pfam" id="PF05973">
    <property type="entry name" value="Gp49"/>
    <property type="match status" value="1"/>
</dbReference>
<proteinExistence type="predicted"/>
<keyword evidence="1" id="KW-0472">Membrane</keyword>
<name>A0A367WKE1_9PROT</name>
<comment type="caution">
    <text evidence="2">The sequence shown here is derived from an EMBL/GenBank/DDBJ whole genome shotgun (WGS) entry which is preliminary data.</text>
</comment>
<evidence type="ECO:0000256" key="1">
    <source>
        <dbReference type="SAM" id="Phobius"/>
    </source>
</evidence>
<dbReference type="EMBL" id="JPWH01000032">
    <property type="protein sequence ID" value="RCK41926.1"/>
    <property type="molecule type" value="Genomic_DNA"/>
</dbReference>
<organism evidence="2 3">
    <name type="scientific">Thalassospira profundimaris</name>
    <dbReference type="NCBI Taxonomy" id="502049"/>
    <lineage>
        <taxon>Bacteria</taxon>
        <taxon>Pseudomonadati</taxon>
        <taxon>Pseudomonadota</taxon>
        <taxon>Alphaproteobacteria</taxon>
        <taxon>Rhodospirillales</taxon>
        <taxon>Thalassospiraceae</taxon>
        <taxon>Thalassospira</taxon>
    </lineage>
</organism>
<dbReference type="Proteomes" id="UP000252517">
    <property type="component" value="Unassembled WGS sequence"/>
</dbReference>